<keyword evidence="4" id="KW-0964">Secreted</keyword>
<dbReference type="GO" id="GO:0004650">
    <property type="term" value="F:polygalacturonase activity"/>
    <property type="evidence" value="ECO:0007669"/>
    <property type="project" value="InterPro"/>
</dbReference>
<dbReference type="Pfam" id="PF00295">
    <property type="entry name" value="Glyco_hydro_28"/>
    <property type="match status" value="1"/>
</dbReference>
<name>A0A7J8L9M4_9ROSI</name>
<evidence type="ECO:0000256" key="8">
    <source>
        <dbReference type="PROSITE-ProRule" id="PRU10052"/>
    </source>
</evidence>
<comment type="subcellular location">
    <subcellularLocation>
        <location evidence="1">Secreted</location>
        <location evidence="1">Cell wall</location>
    </subcellularLocation>
</comment>
<comment type="similarity">
    <text evidence="2 9">Belongs to the glycosyl hydrolase 28 family.</text>
</comment>
<evidence type="ECO:0000256" key="5">
    <source>
        <dbReference type="ARBA" id="ARBA00022801"/>
    </source>
</evidence>
<evidence type="ECO:0000256" key="7">
    <source>
        <dbReference type="ARBA" id="ARBA00023316"/>
    </source>
</evidence>
<dbReference type="FunFam" id="2.160.20.10:FF:000111">
    <property type="entry name" value="Pectin lyase-like superfamily protein"/>
    <property type="match status" value="1"/>
</dbReference>
<gene>
    <name evidence="10" type="ORF">Golob_020129</name>
</gene>
<dbReference type="GO" id="GO:0005975">
    <property type="term" value="P:carbohydrate metabolic process"/>
    <property type="evidence" value="ECO:0007669"/>
    <property type="project" value="InterPro"/>
</dbReference>
<dbReference type="PANTHER" id="PTHR31375">
    <property type="match status" value="1"/>
</dbReference>
<accession>A0A7J8L9M4</accession>
<protein>
    <recommendedName>
        <fullName evidence="12">Polygalacturonase</fullName>
    </recommendedName>
</protein>
<evidence type="ECO:0000256" key="6">
    <source>
        <dbReference type="ARBA" id="ARBA00023295"/>
    </source>
</evidence>
<dbReference type="AlphaFoldDB" id="A0A7J8L9M4"/>
<dbReference type="PROSITE" id="PS00502">
    <property type="entry name" value="POLYGALACTURONASE"/>
    <property type="match status" value="1"/>
</dbReference>
<evidence type="ECO:0008006" key="12">
    <source>
        <dbReference type="Google" id="ProtNLM"/>
    </source>
</evidence>
<evidence type="ECO:0000256" key="2">
    <source>
        <dbReference type="ARBA" id="ARBA00008834"/>
    </source>
</evidence>
<keyword evidence="6 9" id="KW-0326">Glycosidase</keyword>
<evidence type="ECO:0000256" key="1">
    <source>
        <dbReference type="ARBA" id="ARBA00004191"/>
    </source>
</evidence>
<keyword evidence="7" id="KW-0961">Cell wall biogenesis/degradation</keyword>
<evidence type="ECO:0000313" key="11">
    <source>
        <dbReference type="Proteomes" id="UP000593572"/>
    </source>
</evidence>
<evidence type="ECO:0000256" key="3">
    <source>
        <dbReference type="ARBA" id="ARBA00022512"/>
    </source>
</evidence>
<proteinExistence type="inferred from homology"/>
<evidence type="ECO:0000256" key="9">
    <source>
        <dbReference type="RuleBase" id="RU361169"/>
    </source>
</evidence>
<dbReference type="Proteomes" id="UP000593572">
    <property type="component" value="Unassembled WGS sequence"/>
</dbReference>
<reference evidence="10 11" key="1">
    <citation type="journal article" date="2019" name="Genome Biol. Evol.">
        <title>Insights into the evolution of the New World diploid cottons (Gossypium, subgenus Houzingenia) based on genome sequencing.</title>
        <authorList>
            <person name="Grover C.E."/>
            <person name="Arick M.A. 2nd"/>
            <person name="Thrash A."/>
            <person name="Conover J.L."/>
            <person name="Sanders W.S."/>
            <person name="Peterson D.G."/>
            <person name="Frelichowski J.E."/>
            <person name="Scheffler J.A."/>
            <person name="Scheffler B.E."/>
            <person name="Wendel J.F."/>
        </authorList>
    </citation>
    <scope>NUCLEOTIDE SEQUENCE [LARGE SCALE GENOMIC DNA]</scope>
    <source>
        <strain evidence="10">157</strain>
        <tissue evidence="10">Leaf</tissue>
    </source>
</reference>
<sequence length="226" mass="24381">MHLSFRKCVNVKAFNLLVKAPGHSPNTDGIHVTETQNININNCVIGTGDDCISIVSGSKNVRATGITCGPGHGISIGSLGARKSAAYVSNVLVNNTILSGTTNGVRIKTWQGGSGYARNIRFQNIVMYNVSNPIIIDQNYCDQQKPCPKQVSAVRVSNVLYKNIRGTSASRVAMKFDCSKSFPCRGIFLQDVALRPQEEEQEDIAKASCANVRLSYRGNVSPPCSS</sequence>
<feature type="active site" evidence="8">
    <location>
        <position position="72"/>
    </location>
</feature>
<dbReference type="EMBL" id="JABEZX010000001">
    <property type="protein sequence ID" value="MBA0549069.1"/>
    <property type="molecule type" value="Genomic_DNA"/>
</dbReference>
<comment type="caution">
    <text evidence="10">The sequence shown here is derived from an EMBL/GenBank/DDBJ whole genome shotgun (WGS) entry which is preliminary data.</text>
</comment>
<organism evidence="10 11">
    <name type="scientific">Gossypium lobatum</name>
    <dbReference type="NCBI Taxonomy" id="34289"/>
    <lineage>
        <taxon>Eukaryota</taxon>
        <taxon>Viridiplantae</taxon>
        <taxon>Streptophyta</taxon>
        <taxon>Embryophyta</taxon>
        <taxon>Tracheophyta</taxon>
        <taxon>Spermatophyta</taxon>
        <taxon>Magnoliopsida</taxon>
        <taxon>eudicotyledons</taxon>
        <taxon>Gunneridae</taxon>
        <taxon>Pentapetalae</taxon>
        <taxon>rosids</taxon>
        <taxon>malvids</taxon>
        <taxon>Malvales</taxon>
        <taxon>Malvaceae</taxon>
        <taxon>Malvoideae</taxon>
        <taxon>Gossypium</taxon>
    </lineage>
</organism>
<dbReference type="InterPro" id="IPR012334">
    <property type="entry name" value="Pectin_lyas_fold"/>
</dbReference>
<evidence type="ECO:0000256" key="4">
    <source>
        <dbReference type="ARBA" id="ARBA00022525"/>
    </source>
</evidence>
<dbReference type="GO" id="GO:0071555">
    <property type="term" value="P:cell wall organization"/>
    <property type="evidence" value="ECO:0007669"/>
    <property type="project" value="UniProtKB-KW"/>
</dbReference>
<dbReference type="InterPro" id="IPR011050">
    <property type="entry name" value="Pectin_lyase_fold/virulence"/>
</dbReference>
<dbReference type="Gene3D" id="2.160.20.10">
    <property type="entry name" value="Single-stranded right-handed beta-helix, Pectin lyase-like"/>
    <property type="match status" value="1"/>
</dbReference>
<keyword evidence="3" id="KW-0134">Cell wall</keyword>
<keyword evidence="11" id="KW-1185">Reference proteome</keyword>
<keyword evidence="5 9" id="KW-0378">Hydrolase</keyword>
<evidence type="ECO:0000313" key="10">
    <source>
        <dbReference type="EMBL" id="MBA0549069.1"/>
    </source>
</evidence>
<dbReference type="SUPFAM" id="SSF51126">
    <property type="entry name" value="Pectin lyase-like"/>
    <property type="match status" value="1"/>
</dbReference>
<dbReference type="InterPro" id="IPR000743">
    <property type="entry name" value="Glyco_hydro_28"/>
</dbReference>